<evidence type="ECO:0000313" key="7">
    <source>
        <dbReference type="EMBL" id="COW83973.1"/>
    </source>
</evidence>
<dbReference type="Proteomes" id="UP000039217">
    <property type="component" value="Unassembled WGS sequence"/>
</dbReference>
<dbReference type="Proteomes" id="UP000044938">
    <property type="component" value="Unassembled WGS sequence"/>
</dbReference>
<evidence type="ECO:0000313" key="15">
    <source>
        <dbReference type="Proteomes" id="UP000048289"/>
    </source>
</evidence>
<evidence type="ECO:0000313" key="17">
    <source>
        <dbReference type="Proteomes" id="UP000048948"/>
    </source>
</evidence>
<evidence type="ECO:0000313" key="8">
    <source>
        <dbReference type="EMBL" id="COW85463.1"/>
    </source>
</evidence>
<reference evidence="10 11" key="1">
    <citation type="submission" date="2015-03" db="EMBL/GenBank/DDBJ databases">
        <authorList>
            <consortium name="Pathogen Informatics"/>
        </authorList>
    </citation>
    <scope>NUCLEOTIDE SEQUENCE [LARGE SCALE GENOMIC DNA]</scope>
    <source>
        <strain evidence="4 17">Bir 172</strain>
        <strain evidence="3 18">Bir 187</strain>
        <strain evidence="5 12">D00501624</strain>
        <strain evidence="1 15">G09901357</strain>
        <strain evidence="2 14">H09601792</strain>
        <strain evidence="10">K00500041</strain>
        <strain evidence="7 13">M09401471</strain>
        <strain evidence="11">N09902308</strain>
        <strain evidence="6 16">P00601463</strain>
    </source>
</reference>
<proteinExistence type="predicted"/>
<gene>
    <name evidence="5" type="ORF">ERS007661_04227</name>
    <name evidence="1" type="ORF">ERS007681_04741</name>
    <name evidence="2" type="ORF">ERS007688_04585</name>
    <name evidence="8" type="ORF">ERS007703_04336</name>
    <name evidence="7" type="ORF">ERS007720_03385</name>
    <name evidence="9" type="ORF">ERS007739_03204</name>
    <name evidence="6" type="ORF">ERS007741_02250</name>
    <name evidence="4" type="ORF">ERS027646_04039</name>
    <name evidence="3" type="ORF">ERS027661_04083</name>
</gene>
<evidence type="ECO:0000313" key="2">
    <source>
        <dbReference type="EMBL" id="CFE86191.1"/>
    </source>
</evidence>
<dbReference type="EMBL" id="CFOH01001481">
    <property type="protein sequence ID" value="CFE86191.1"/>
    <property type="molecule type" value="Genomic_DNA"/>
</dbReference>
<dbReference type="EMBL" id="CSBK01001614">
    <property type="protein sequence ID" value="COY91778.1"/>
    <property type="molecule type" value="Genomic_DNA"/>
</dbReference>
<dbReference type="Proteomes" id="UP000039021">
    <property type="component" value="Unassembled WGS sequence"/>
</dbReference>
<sequence>MVVVLPASVDAPATRATLDSTSIGIVPSRNAPSPHPAAAIASVTTATRSGPTASITACTTAGCTCTPSAMISTVTRGSHSNASTGPGARWSSGGIALNRWVPTVAPRSMACRVCV</sequence>
<evidence type="ECO:0000313" key="4">
    <source>
        <dbReference type="EMBL" id="CKT71234.1"/>
    </source>
</evidence>
<evidence type="ECO:0000313" key="1">
    <source>
        <dbReference type="EMBL" id="CFE50254.1"/>
    </source>
</evidence>
<dbReference type="Proteomes" id="UP000048289">
    <property type="component" value="Unassembled WGS sequence"/>
</dbReference>
<organism evidence="8 10">
    <name type="scientific">Mycobacterium tuberculosis</name>
    <dbReference type="NCBI Taxonomy" id="1773"/>
    <lineage>
        <taxon>Bacteria</taxon>
        <taxon>Bacillati</taxon>
        <taxon>Actinomycetota</taxon>
        <taxon>Actinomycetes</taxon>
        <taxon>Mycobacteriales</taxon>
        <taxon>Mycobacteriaceae</taxon>
        <taxon>Mycobacterium</taxon>
        <taxon>Mycobacterium tuberculosis complex</taxon>
    </lineage>
</organism>
<evidence type="ECO:0000313" key="10">
    <source>
        <dbReference type="Proteomes" id="UP000038802"/>
    </source>
</evidence>
<dbReference type="AlphaFoldDB" id="A0A0U0UA69"/>
<evidence type="ECO:0000313" key="9">
    <source>
        <dbReference type="EMBL" id="COY91778.1"/>
    </source>
</evidence>
<evidence type="ECO:0000313" key="16">
    <source>
        <dbReference type="Proteomes" id="UP000048600"/>
    </source>
</evidence>
<evidence type="ECO:0000313" key="5">
    <source>
        <dbReference type="EMBL" id="CNW72472.1"/>
    </source>
</evidence>
<evidence type="ECO:0000313" key="14">
    <source>
        <dbReference type="Proteomes" id="UP000046947"/>
    </source>
</evidence>
<dbReference type="EMBL" id="CFOE01001361">
    <property type="protein sequence ID" value="CFE50254.1"/>
    <property type="molecule type" value="Genomic_DNA"/>
</dbReference>
<reference evidence="8" key="2">
    <citation type="submission" date="2015-03" db="EMBL/GenBank/DDBJ databases">
        <authorList>
            <person name="Murphy D."/>
        </authorList>
    </citation>
    <scope>NUCLEOTIDE SEQUENCE [LARGE SCALE GENOMIC DNA]</scope>
    <source>
        <strain evidence="8">K00500041</strain>
    </source>
</reference>
<dbReference type="EMBL" id="CSAJ01000537">
    <property type="protein sequence ID" value="COW83973.1"/>
    <property type="molecule type" value="Genomic_DNA"/>
</dbReference>
<dbReference type="EMBL" id="CSAE01000741">
    <property type="protein sequence ID" value="COW85463.1"/>
    <property type="molecule type" value="Genomic_DNA"/>
</dbReference>
<dbReference type="Proteomes" id="UP000046947">
    <property type="component" value="Unassembled WGS sequence"/>
</dbReference>
<evidence type="ECO:0000313" key="6">
    <source>
        <dbReference type="EMBL" id="COW34365.1"/>
    </source>
</evidence>
<evidence type="ECO:0000313" key="13">
    <source>
        <dbReference type="Proteomes" id="UP000044938"/>
    </source>
</evidence>
<dbReference type="Proteomes" id="UP000048600">
    <property type="component" value="Unassembled WGS sequence"/>
</dbReference>
<dbReference type="Proteomes" id="UP000038802">
    <property type="component" value="Unassembled WGS sequence"/>
</dbReference>
<accession>A0A0U0UA69</accession>
<dbReference type="EMBL" id="CHKL01000245">
    <property type="protein sequence ID" value="COW34365.1"/>
    <property type="molecule type" value="Genomic_DNA"/>
</dbReference>
<evidence type="ECO:0000313" key="11">
    <source>
        <dbReference type="Proteomes" id="UP000039021"/>
    </source>
</evidence>
<evidence type="ECO:0000313" key="12">
    <source>
        <dbReference type="Proteomes" id="UP000039217"/>
    </source>
</evidence>
<evidence type="ECO:0000313" key="18">
    <source>
        <dbReference type="Proteomes" id="UP000049023"/>
    </source>
</evidence>
<protein>
    <submittedName>
        <fullName evidence="8">Uncharacterized protein</fullName>
    </submittedName>
</protein>
<reference evidence="9" key="3">
    <citation type="submission" date="2015-03" db="EMBL/GenBank/DDBJ databases">
        <authorList>
            <consortium name="Pathogen Informatics"/>
            <person name="Murphy D."/>
        </authorList>
    </citation>
    <scope>NUCLEOTIDE SEQUENCE</scope>
    <source>
        <strain evidence="9">N09902308</strain>
    </source>
</reference>
<name>A0A0U0UA69_MYCTX</name>
<dbReference type="EMBL" id="CQQC01002329">
    <property type="protein sequence ID" value="CNW72472.1"/>
    <property type="molecule type" value="Genomic_DNA"/>
</dbReference>
<dbReference type="EMBL" id="CNFU01001251">
    <property type="protein sequence ID" value="CKT22747.1"/>
    <property type="molecule type" value="Genomic_DNA"/>
</dbReference>
<dbReference type="EMBL" id="CNGE01001098">
    <property type="protein sequence ID" value="CKT71234.1"/>
    <property type="molecule type" value="Genomic_DNA"/>
</dbReference>
<dbReference type="Proteomes" id="UP000049023">
    <property type="component" value="Unassembled WGS sequence"/>
</dbReference>
<evidence type="ECO:0000313" key="3">
    <source>
        <dbReference type="EMBL" id="CKT22747.1"/>
    </source>
</evidence>
<dbReference type="Proteomes" id="UP000048948">
    <property type="component" value="Unassembled WGS sequence"/>
</dbReference>